<sequence>MWQRDVQDPDFLAEHGAYYARWSYKVPRFCHRLHFFSTSPTSHDVLDAIEAWSAETARAAYLGFVTIRPIVQSPIGATFLKRPDQANNDFVCHRRLAALAPRAADLL</sequence>
<comment type="caution">
    <text evidence="1">The sequence shown here is derived from an EMBL/GenBank/DDBJ whole genome shotgun (WGS) entry which is preliminary data.</text>
</comment>
<name>A0A9X0WD67_9GAMM</name>
<dbReference type="EMBL" id="NRRY01000055">
    <property type="protein sequence ID" value="MBK1621005.1"/>
    <property type="molecule type" value="Genomic_DNA"/>
</dbReference>
<keyword evidence="2" id="KW-1185">Reference proteome</keyword>
<protein>
    <submittedName>
        <fullName evidence="1">Uncharacterized protein</fullName>
    </submittedName>
</protein>
<dbReference type="Proteomes" id="UP001138768">
    <property type="component" value="Unassembled WGS sequence"/>
</dbReference>
<accession>A0A9X0WD67</accession>
<organism evidence="1 2">
    <name type="scientific">Lamprobacter modestohalophilus</name>
    <dbReference type="NCBI Taxonomy" id="1064514"/>
    <lineage>
        <taxon>Bacteria</taxon>
        <taxon>Pseudomonadati</taxon>
        <taxon>Pseudomonadota</taxon>
        <taxon>Gammaproteobacteria</taxon>
        <taxon>Chromatiales</taxon>
        <taxon>Chromatiaceae</taxon>
        <taxon>Lamprobacter</taxon>
    </lineage>
</organism>
<dbReference type="AlphaFoldDB" id="A0A9X0WD67"/>
<proteinExistence type="predicted"/>
<evidence type="ECO:0000313" key="1">
    <source>
        <dbReference type="EMBL" id="MBK1621005.1"/>
    </source>
</evidence>
<gene>
    <name evidence="1" type="ORF">CKO42_21785</name>
</gene>
<reference evidence="1 2" key="1">
    <citation type="journal article" date="2020" name="Microorganisms">
        <title>Osmotic Adaptation and Compatible Solute Biosynthesis of Phototrophic Bacteria as Revealed from Genome Analyses.</title>
        <authorList>
            <person name="Imhoff J.F."/>
            <person name="Rahn T."/>
            <person name="Kunzel S."/>
            <person name="Keller A."/>
            <person name="Neulinger S.C."/>
        </authorList>
    </citation>
    <scope>NUCLEOTIDE SEQUENCE [LARGE SCALE GENOMIC DNA]</scope>
    <source>
        <strain evidence="1 2">DSM 25653</strain>
    </source>
</reference>
<evidence type="ECO:0000313" key="2">
    <source>
        <dbReference type="Proteomes" id="UP001138768"/>
    </source>
</evidence>